<dbReference type="EMBL" id="LSRX01000585">
    <property type="protein sequence ID" value="OLP93352.1"/>
    <property type="molecule type" value="Genomic_DNA"/>
</dbReference>
<reference evidence="1 2" key="1">
    <citation type="submission" date="2016-02" db="EMBL/GenBank/DDBJ databases">
        <title>Genome analysis of coral dinoflagellate symbionts highlights evolutionary adaptations to a symbiotic lifestyle.</title>
        <authorList>
            <person name="Aranda M."/>
            <person name="Li Y."/>
            <person name="Liew Y.J."/>
            <person name="Baumgarten S."/>
            <person name="Simakov O."/>
            <person name="Wilson M."/>
            <person name="Piel J."/>
            <person name="Ashoor H."/>
            <person name="Bougouffa S."/>
            <person name="Bajic V.B."/>
            <person name="Ryu T."/>
            <person name="Ravasi T."/>
            <person name="Bayer T."/>
            <person name="Micklem G."/>
            <person name="Kim H."/>
            <person name="Bhak J."/>
            <person name="Lajeunesse T.C."/>
            <person name="Voolstra C.R."/>
        </authorList>
    </citation>
    <scope>NUCLEOTIDE SEQUENCE [LARGE SCALE GENOMIC DNA]</scope>
    <source>
        <strain evidence="1 2">CCMP2467</strain>
    </source>
</reference>
<gene>
    <name evidence="1" type="ORF">AK812_SmicGene24752</name>
</gene>
<name>A0A1Q9DDX6_SYMMI</name>
<dbReference type="OrthoDB" id="419341at2759"/>
<evidence type="ECO:0000313" key="2">
    <source>
        <dbReference type="Proteomes" id="UP000186817"/>
    </source>
</evidence>
<evidence type="ECO:0000313" key="1">
    <source>
        <dbReference type="EMBL" id="OLP93352.1"/>
    </source>
</evidence>
<accession>A0A1Q9DDX6</accession>
<dbReference type="AlphaFoldDB" id="A0A1Q9DDX6"/>
<comment type="caution">
    <text evidence="1">The sequence shown here is derived from an EMBL/GenBank/DDBJ whole genome shotgun (WGS) entry which is preliminary data.</text>
</comment>
<organism evidence="1 2">
    <name type="scientific">Symbiodinium microadriaticum</name>
    <name type="common">Dinoflagellate</name>
    <name type="synonym">Zooxanthella microadriatica</name>
    <dbReference type="NCBI Taxonomy" id="2951"/>
    <lineage>
        <taxon>Eukaryota</taxon>
        <taxon>Sar</taxon>
        <taxon>Alveolata</taxon>
        <taxon>Dinophyceae</taxon>
        <taxon>Suessiales</taxon>
        <taxon>Symbiodiniaceae</taxon>
        <taxon>Symbiodinium</taxon>
    </lineage>
</organism>
<keyword evidence="2" id="KW-1185">Reference proteome</keyword>
<dbReference type="Proteomes" id="UP000186817">
    <property type="component" value="Unassembled WGS sequence"/>
</dbReference>
<proteinExistence type="predicted"/>
<protein>
    <submittedName>
        <fullName evidence="1">Uncharacterized protein</fullName>
    </submittedName>
</protein>
<sequence length="571" mass="62874">MAHAGVARVRQKASVALRQSLRPGLFRSVSGFQVLRGLGAVFNKDVPVGTDVSACTEEVPVGGEVDMFVSHSWESDGWSKYLAVCFTLNTGKAVKACALAFALLLSSDVVWVRHTSSLSNGLVAMFGCGLLSVFFSVLFLGQHLTCGPRGLSGPRLWMDRLCIDQSDAGQKAQGISALPYFVLQSRQLLLLYDDMYLERLWCVTELALFARSCGASCIHFAPLWLPRWLLRTLLLDTLQVCVNLILICFAEPAVATTMSTDRGWNHFLNAFVGWSQIILPGYFLAITPSMWSLLDKAWSHNRMLQRLEAFDVRKCHCSDESDRSLLEALVADLFDAMDEPVLSVPLEVADWVSEEEGPLLDMPLDEDTKNAIRSVTSYPPTDYGLDAFNEYVRGPLREVLMENLGDETFLSWRTCFVAFLPQGIFLSVINLESVMVCPEVLDWPPGTVAWTLGLAESVIVSCMVVPLLVPTLLHLAHGLDSRVSSGHIQLLLMGLGGFLITTFVILLGTAACGALEAAVITRSLEWLAAFLLIMSFILVAFCIYFLRAATVPAWLQIGQKLLAARCCMART</sequence>